<dbReference type="Proteomes" id="UP000215301">
    <property type="component" value="Unassembled WGS sequence"/>
</dbReference>
<feature type="domain" description="HD" evidence="1">
    <location>
        <begin position="31"/>
        <end position="123"/>
    </location>
</feature>
<dbReference type="Gene3D" id="1.10.3210.10">
    <property type="entry name" value="Hypothetical protein af1432"/>
    <property type="match status" value="1"/>
</dbReference>
<dbReference type="SUPFAM" id="SSF109604">
    <property type="entry name" value="HD-domain/PDEase-like"/>
    <property type="match status" value="1"/>
</dbReference>
<dbReference type="InterPro" id="IPR006674">
    <property type="entry name" value="HD_domain"/>
</dbReference>
<dbReference type="GO" id="GO:0016787">
    <property type="term" value="F:hydrolase activity"/>
    <property type="evidence" value="ECO:0007669"/>
    <property type="project" value="UniProtKB-KW"/>
</dbReference>
<sequence length="176" mass="20121">MNLTKLIGDDIMSRLKYIMELKDYFGTDLKRINHALKVLSFADRIVDGENITDEKIKKIVYITAILHDIGIKKAEEKYGSSSGRYQEIEGPAIAREIMRKNNEDEGIIERVCYIIGGHHTASKNDGLDFQIIWESDLLVNIEEDELYKDREKVSNIVEKNFKTKTGKNIAGDLILS</sequence>
<reference evidence="2 3" key="1">
    <citation type="submission" date="2017-06" db="EMBL/GenBank/DDBJ databases">
        <title>Isolation and characterization of a thermophilic and butanogenic Thermoanaerobacterium thermosaccharolyticum M5 capable of efficient degradation of hemicellulose.</title>
        <authorList>
            <person name="Xin F."/>
            <person name="Jiang Y."/>
        </authorList>
    </citation>
    <scope>NUCLEOTIDE SEQUENCE [LARGE SCALE GENOMIC DNA]</scope>
    <source>
        <strain evidence="2 3">M5</strain>
    </source>
</reference>
<comment type="caution">
    <text evidence="2">The sequence shown here is derived from an EMBL/GenBank/DDBJ whole genome shotgun (WGS) entry which is preliminary data.</text>
</comment>
<organism evidence="2 3">
    <name type="scientific">Thermoanaerobacterium thermosaccharolyticum</name>
    <name type="common">Clostridium thermosaccharolyticum</name>
    <dbReference type="NCBI Taxonomy" id="1517"/>
    <lineage>
        <taxon>Bacteria</taxon>
        <taxon>Bacillati</taxon>
        <taxon>Bacillota</taxon>
        <taxon>Clostridia</taxon>
        <taxon>Thermoanaerobacterales</taxon>
        <taxon>Thermoanaerobacteraceae</taxon>
        <taxon>Thermoanaerobacterium</taxon>
    </lineage>
</organism>
<dbReference type="Pfam" id="PF01966">
    <property type="entry name" value="HD"/>
    <property type="match status" value="1"/>
</dbReference>
<evidence type="ECO:0000313" key="3">
    <source>
        <dbReference type="Proteomes" id="UP000215301"/>
    </source>
</evidence>
<gene>
    <name evidence="2" type="ORF">CE561_00270</name>
</gene>
<evidence type="ECO:0000259" key="1">
    <source>
        <dbReference type="Pfam" id="PF01966"/>
    </source>
</evidence>
<proteinExistence type="predicted"/>
<name>A0A231VMG4_THETR</name>
<protein>
    <submittedName>
        <fullName evidence="2">Phosphohydrolase</fullName>
    </submittedName>
</protein>
<evidence type="ECO:0000313" key="2">
    <source>
        <dbReference type="EMBL" id="OXT09443.1"/>
    </source>
</evidence>
<accession>A0A231VMG4</accession>
<dbReference type="EMBL" id="NKHD01000002">
    <property type="protein sequence ID" value="OXT09443.1"/>
    <property type="molecule type" value="Genomic_DNA"/>
</dbReference>
<dbReference type="AlphaFoldDB" id="A0A231VMG4"/>
<keyword evidence="2" id="KW-0378">Hydrolase</keyword>